<evidence type="ECO:0000313" key="4">
    <source>
        <dbReference type="Proteomes" id="UP001165065"/>
    </source>
</evidence>
<comment type="caution">
    <text evidence="3">The sequence shown here is derived from an EMBL/GenBank/DDBJ whole genome shotgun (WGS) entry which is preliminary data.</text>
</comment>
<dbReference type="PROSITE" id="PS01159">
    <property type="entry name" value="WW_DOMAIN_1"/>
    <property type="match status" value="2"/>
</dbReference>
<dbReference type="InterPro" id="IPR036020">
    <property type="entry name" value="WW_dom_sf"/>
</dbReference>
<name>A0A9W7GEM7_9STRA</name>
<dbReference type="Gene3D" id="1.10.418.10">
    <property type="entry name" value="Calponin-like domain"/>
    <property type="match status" value="1"/>
</dbReference>
<evidence type="ECO:0000313" key="3">
    <source>
        <dbReference type="EMBL" id="GMI41829.1"/>
    </source>
</evidence>
<feature type="region of interest" description="Disordered" evidence="1">
    <location>
        <begin position="141"/>
        <end position="188"/>
    </location>
</feature>
<evidence type="ECO:0000256" key="1">
    <source>
        <dbReference type="SAM" id="MobiDB-lite"/>
    </source>
</evidence>
<dbReference type="AlphaFoldDB" id="A0A9W7GEM7"/>
<dbReference type="SUPFAM" id="SSF51045">
    <property type="entry name" value="WW domain"/>
    <property type="match status" value="1"/>
</dbReference>
<proteinExistence type="predicted"/>
<sequence>MDIPDDIASMLDGVSLKTSAHNMIQLSYLMSDGVVLASLIHKRYPKMVQIHNYQPTNTKDTKLDNWSLLNSKVLSKMRCQISEDDITTIVSRGKAINDVVVRVMRELRVKMNAYEPQYLASVSVNTTDQLMKAAEMNAAYGKNRAGGGPESLSSPSTVGRHMKRQSSGISPPQRMQRAKEGDSNRRPSRVAAGIAASLAGMGLEGEDTILLGSAGRRAEARRRTSAREKNAKIIRESKKKQVRLSSAEMDDMFEKITSKLNDDLEEHSEKLDRLDSKSRQFDKHMHDLREANKREMNGTDKRLSVALRSDALMPQSVTSTEPTFGMGRPEYLKAPSTSDGIHNHSFVGLVSPHGNQYEEIDGEGDLVFTSFVVRPESPVIPPPPEGMPPPHILAKAKGMGGEGERGEPDEFGCLPVDYEGLDDIKDVGEEEEEEEEEGGRALEEVGVGEVGLGSDPGESGISMKGLSLDVTTEMMISETNGVMKGKTPSGRPSPETETARRVRVSISGPSGGGGEEGGREEDERQVQQPALEPSKTGVDWCEVLHEEYGKHYYMHHSGFSQWEKPSKGWVQCKDKGTGKVYYVNMEGGESSWTPPTVG</sequence>
<accession>A0A9W7GEM7</accession>
<gene>
    <name evidence="3" type="ORF">TrCOL_g3715</name>
</gene>
<dbReference type="GO" id="GO:0051493">
    <property type="term" value="P:regulation of cytoskeleton organization"/>
    <property type="evidence" value="ECO:0007669"/>
    <property type="project" value="TreeGrafter"/>
</dbReference>
<dbReference type="GO" id="GO:0005930">
    <property type="term" value="C:axoneme"/>
    <property type="evidence" value="ECO:0007669"/>
    <property type="project" value="TreeGrafter"/>
</dbReference>
<protein>
    <recommendedName>
        <fullName evidence="2">WW domain-containing protein</fullName>
    </recommendedName>
</protein>
<dbReference type="InterPro" id="IPR052111">
    <property type="entry name" value="Spermatogenesis_Ciliary_MAP"/>
</dbReference>
<dbReference type="Proteomes" id="UP001165065">
    <property type="component" value="Unassembled WGS sequence"/>
</dbReference>
<feature type="domain" description="WW" evidence="2">
    <location>
        <begin position="563"/>
        <end position="597"/>
    </location>
</feature>
<dbReference type="PROSITE" id="PS50020">
    <property type="entry name" value="WW_DOMAIN_2"/>
    <property type="match status" value="1"/>
</dbReference>
<feature type="region of interest" description="Disordered" evidence="1">
    <location>
        <begin position="479"/>
        <end position="534"/>
    </location>
</feature>
<organism evidence="3 4">
    <name type="scientific">Triparma columacea</name>
    <dbReference type="NCBI Taxonomy" id="722753"/>
    <lineage>
        <taxon>Eukaryota</taxon>
        <taxon>Sar</taxon>
        <taxon>Stramenopiles</taxon>
        <taxon>Ochrophyta</taxon>
        <taxon>Bolidophyceae</taxon>
        <taxon>Parmales</taxon>
        <taxon>Triparmaceae</taxon>
        <taxon>Triparma</taxon>
    </lineage>
</organism>
<keyword evidence="4" id="KW-1185">Reference proteome</keyword>
<dbReference type="Pfam" id="PF00397">
    <property type="entry name" value="WW"/>
    <property type="match status" value="1"/>
</dbReference>
<dbReference type="InterPro" id="IPR010441">
    <property type="entry name" value="CH_2"/>
</dbReference>
<dbReference type="InterPro" id="IPR036872">
    <property type="entry name" value="CH_dom_sf"/>
</dbReference>
<dbReference type="Gene3D" id="2.20.70.10">
    <property type="match status" value="1"/>
</dbReference>
<dbReference type="SMART" id="SM00456">
    <property type="entry name" value="WW"/>
    <property type="match status" value="2"/>
</dbReference>
<evidence type="ECO:0000259" key="2">
    <source>
        <dbReference type="PROSITE" id="PS50020"/>
    </source>
</evidence>
<reference evidence="4" key="1">
    <citation type="journal article" date="2023" name="Commun. Biol.">
        <title>Genome analysis of Parmales, the sister group of diatoms, reveals the evolutionary specialization of diatoms from phago-mixotrophs to photoautotrophs.</title>
        <authorList>
            <person name="Ban H."/>
            <person name="Sato S."/>
            <person name="Yoshikawa S."/>
            <person name="Yamada K."/>
            <person name="Nakamura Y."/>
            <person name="Ichinomiya M."/>
            <person name="Sato N."/>
            <person name="Blanc-Mathieu R."/>
            <person name="Endo H."/>
            <person name="Kuwata A."/>
            <person name="Ogata H."/>
        </authorList>
    </citation>
    <scope>NUCLEOTIDE SEQUENCE [LARGE SCALE GENOMIC DNA]</scope>
</reference>
<dbReference type="Pfam" id="PF06294">
    <property type="entry name" value="CH_2"/>
    <property type="match status" value="1"/>
</dbReference>
<dbReference type="PANTHER" id="PTHR12509">
    <property type="entry name" value="SPERMATOGENESIS-ASSOCIATED 4-RELATED"/>
    <property type="match status" value="1"/>
</dbReference>
<dbReference type="OrthoDB" id="193300at2759"/>
<dbReference type="EMBL" id="BRYA01000158">
    <property type="protein sequence ID" value="GMI41829.1"/>
    <property type="molecule type" value="Genomic_DNA"/>
</dbReference>
<dbReference type="InterPro" id="IPR001202">
    <property type="entry name" value="WW_dom"/>
</dbReference>
<dbReference type="GO" id="GO:0008017">
    <property type="term" value="F:microtubule binding"/>
    <property type="evidence" value="ECO:0007669"/>
    <property type="project" value="TreeGrafter"/>
</dbReference>
<dbReference type="CDD" id="cd00201">
    <property type="entry name" value="WW"/>
    <property type="match status" value="1"/>
</dbReference>